<proteinExistence type="predicted"/>
<gene>
    <name evidence="1" type="ORF">PAHAL_1G322100</name>
</gene>
<evidence type="ECO:0000313" key="1">
    <source>
        <dbReference type="EMBL" id="PAN07250.1"/>
    </source>
</evidence>
<dbReference type="Proteomes" id="UP000243499">
    <property type="component" value="Chromosome 1"/>
</dbReference>
<dbReference type="EMBL" id="CM008046">
    <property type="protein sequence ID" value="PAN07250.1"/>
    <property type="molecule type" value="Genomic_DNA"/>
</dbReference>
<dbReference type="AlphaFoldDB" id="A0A2S3GRB9"/>
<protein>
    <submittedName>
        <fullName evidence="1">Uncharacterized protein</fullName>
    </submittedName>
</protein>
<organism evidence="1">
    <name type="scientific">Panicum hallii</name>
    <dbReference type="NCBI Taxonomy" id="206008"/>
    <lineage>
        <taxon>Eukaryota</taxon>
        <taxon>Viridiplantae</taxon>
        <taxon>Streptophyta</taxon>
        <taxon>Embryophyta</taxon>
        <taxon>Tracheophyta</taxon>
        <taxon>Spermatophyta</taxon>
        <taxon>Magnoliopsida</taxon>
        <taxon>Liliopsida</taxon>
        <taxon>Poales</taxon>
        <taxon>Poaceae</taxon>
        <taxon>PACMAD clade</taxon>
        <taxon>Panicoideae</taxon>
        <taxon>Panicodae</taxon>
        <taxon>Paniceae</taxon>
        <taxon>Panicinae</taxon>
        <taxon>Panicum</taxon>
        <taxon>Panicum sect. Panicum</taxon>
    </lineage>
</organism>
<name>A0A2S3GRB9_9POAL</name>
<accession>A0A2S3GRB9</accession>
<dbReference type="Gramene" id="PAN07250">
    <property type="protein sequence ID" value="PAN07250"/>
    <property type="gene ID" value="PAHAL_1G322100"/>
</dbReference>
<reference evidence="1" key="1">
    <citation type="submission" date="2018-04" db="EMBL/GenBank/DDBJ databases">
        <title>WGS assembly of Panicum hallii.</title>
        <authorList>
            <person name="Lovell J."/>
            <person name="Jenkins J."/>
            <person name="Lowry D."/>
            <person name="Mamidi S."/>
            <person name="Sreedasyam A."/>
            <person name="Weng X."/>
            <person name="Barry K."/>
            <person name="Bonette J."/>
            <person name="Campitelli B."/>
            <person name="Daum C."/>
            <person name="Gordon S."/>
            <person name="Gould B."/>
            <person name="Lipzen A."/>
            <person name="Macqueen A."/>
            <person name="Palacio-Mejia J."/>
            <person name="Plott C."/>
            <person name="Shakirov E."/>
            <person name="Shu S."/>
            <person name="Yoshinaga Y."/>
            <person name="Zane M."/>
            <person name="Rokhsar D."/>
            <person name="Grimwood J."/>
            <person name="Schmutz J."/>
            <person name="Juenger T."/>
        </authorList>
    </citation>
    <scope>NUCLEOTIDE SEQUENCE [LARGE SCALE GENOMIC DNA]</scope>
    <source>
        <strain evidence="1">FIL2</strain>
    </source>
</reference>
<sequence length="100" mass="10836">MSIVHALEKWDGYDCGGRVTGIDKAALAHGFRPYDRCAAALADDGAVGNMNLALGRRPRRTRARRSSGAGCGPSRDERRYWVEVGRHTAALGGAARRGRR</sequence>